<proteinExistence type="predicted"/>
<comment type="caution">
    <text evidence="1">The sequence shown here is derived from an EMBL/GenBank/DDBJ whole genome shotgun (WGS) entry which is preliminary data.</text>
</comment>
<protein>
    <submittedName>
        <fullName evidence="1">Uncharacterized protein</fullName>
    </submittedName>
</protein>
<reference evidence="1 2" key="1">
    <citation type="journal article" date="2020" name="Phytopathology">
        <title>Genome Sequence Resources of Colletotrichum truncatum, C. plurivorum, C. musicola, and C. sojae: Four Species Pathogenic to Soybean (Glycine max).</title>
        <authorList>
            <person name="Rogerio F."/>
            <person name="Boufleur T.R."/>
            <person name="Ciampi-Guillardi M."/>
            <person name="Sukno S.A."/>
            <person name="Thon M.R."/>
            <person name="Massola Junior N.S."/>
            <person name="Baroncelli R."/>
        </authorList>
    </citation>
    <scope>NUCLEOTIDE SEQUENCE [LARGE SCALE GENOMIC DNA]</scope>
    <source>
        <strain evidence="1 2">CMES1059</strain>
    </source>
</reference>
<name>A0ACC3YK98_COLTU</name>
<organism evidence="1 2">
    <name type="scientific">Colletotrichum truncatum</name>
    <name type="common">Anthracnose fungus</name>
    <name type="synonym">Colletotrichum capsici</name>
    <dbReference type="NCBI Taxonomy" id="5467"/>
    <lineage>
        <taxon>Eukaryota</taxon>
        <taxon>Fungi</taxon>
        <taxon>Dikarya</taxon>
        <taxon>Ascomycota</taxon>
        <taxon>Pezizomycotina</taxon>
        <taxon>Sordariomycetes</taxon>
        <taxon>Hypocreomycetidae</taxon>
        <taxon>Glomerellales</taxon>
        <taxon>Glomerellaceae</taxon>
        <taxon>Colletotrichum</taxon>
        <taxon>Colletotrichum truncatum species complex</taxon>
    </lineage>
</organism>
<gene>
    <name evidence="1" type="ORF">CTRU02_213282</name>
</gene>
<dbReference type="EMBL" id="VUJX02000009">
    <property type="protein sequence ID" value="KAL0932329.1"/>
    <property type="molecule type" value="Genomic_DNA"/>
</dbReference>
<sequence length="160" mass="17809">MTSTGPTAATVIATDFTLIAIAAALIIARLYLRLSIQKLSLKTSDYLICAAWIFSVANASFNIVFYKLGASYPDVTVALEGFDPHDAELIYKLQWAALFPFYSSFYLSKATLLTLYSHFFPAFMKTRRKILWATMAYCAAAYITTVAVNCLICKPIEGNW</sequence>
<accession>A0ACC3YK98</accession>
<evidence type="ECO:0000313" key="2">
    <source>
        <dbReference type="Proteomes" id="UP000805649"/>
    </source>
</evidence>
<keyword evidence="2" id="KW-1185">Reference proteome</keyword>
<evidence type="ECO:0000313" key="1">
    <source>
        <dbReference type="EMBL" id="KAL0932329.1"/>
    </source>
</evidence>
<dbReference type="Proteomes" id="UP000805649">
    <property type="component" value="Unassembled WGS sequence"/>
</dbReference>